<feature type="non-terminal residue" evidence="1">
    <location>
        <position position="1"/>
    </location>
</feature>
<name>A0AAV7I8E3_COTGL</name>
<comment type="caution">
    <text evidence="1">The sequence shown here is derived from an EMBL/GenBank/DDBJ whole genome shotgun (WGS) entry which is preliminary data.</text>
</comment>
<sequence>IRSDKAPFIVAIDVAARELGCSMVKVVEDTVVISIENLVVSAIFQQFFDLKINL</sequence>
<feature type="non-terminal residue" evidence="1">
    <location>
        <position position="54"/>
    </location>
</feature>
<accession>A0AAV7I8E3</accession>
<evidence type="ECO:0000313" key="1">
    <source>
        <dbReference type="EMBL" id="KAH0548336.1"/>
    </source>
</evidence>
<proteinExistence type="predicted"/>
<reference evidence="1 2" key="1">
    <citation type="journal article" date="2021" name="J. Hered.">
        <title>A chromosome-level genome assembly of the parasitoid wasp, Cotesia glomerata (Hymenoptera: Braconidae).</title>
        <authorList>
            <person name="Pinto B.J."/>
            <person name="Weis J.J."/>
            <person name="Gamble T."/>
            <person name="Ode P.J."/>
            <person name="Paul R."/>
            <person name="Zaspel J.M."/>
        </authorList>
    </citation>
    <scope>NUCLEOTIDE SEQUENCE [LARGE SCALE GENOMIC DNA]</scope>
    <source>
        <strain evidence="1">CgM1</strain>
    </source>
</reference>
<organism evidence="1 2">
    <name type="scientific">Cotesia glomerata</name>
    <name type="common">Lepidopteran parasitic wasp</name>
    <name type="synonym">Apanteles glomeratus</name>
    <dbReference type="NCBI Taxonomy" id="32391"/>
    <lineage>
        <taxon>Eukaryota</taxon>
        <taxon>Metazoa</taxon>
        <taxon>Ecdysozoa</taxon>
        <taxon>Arthropoda</taxon>
        <taxon>Hexapoda</taxon>
        <taxon>Insecta</taxon>
        <taxon>Pterygota</taxon>
        <taxon>Neoptera</taxon>
        <taxon>Endopterygota</taxon>
        <taxon>Hymenoptera</taxon>
        <taxon>Apocrita</taxon>
        <taxon>Ichneumonoidea</taxon>
        <taxon>Braconidae</taxon>
        <taxon>Microgastrinae</taxon>
        <taxon>Cotesia</taxon>
    </lineage>
</organism>
<evidence type="ECO:0000313" key="2">
    <source>
        <dbReference type="Proteomes" id="UP000826195"/>
    </source>
</evidence>
<dbReference type="AlphaFoldDB" id="A0AAV7I8E3"/>
<keyword evidence="2" id="KW-1185">Reference proteome</keyword>
<dbReference type="Proteomes" id="UP000826195">
    <property type="component" value="Unassembled WGS sequence"/>
</dbReference>
<dbReference type="EMBL" id="JAHXZJ010001891">
    <property type="protein sequence ID" value="KAH0548336.1"/>
    <property type="molecule type" value="Genomic_DNA"/>
</dbReference>
<protein>
    <submittedName>
        <fullName evidence="1">Uncharacterized protein</fullName>
    </submittedName>
</protein>
<gene>
    <name evidence="1" type="ORF">KQX54_000089</name>
</gene>